<sequence>MDGAGRVDDTGVDRMAANDSHSDFPSANIFKRVLFTVWIWRSTKPFDWANSGLDVTCLTPIRRQNSRNSALQNWVPLSDSLKLFRAAKVTEETGYFTNNGRRSCRLHRDYAWPLAVRIHQQQFQYEEVESGSNL</sequence>
<gene>
    <name evidence="1" type="ORF">OUZ56_010518</name>
</gene>
<name>A0ABR0AIR4_9CRUS</name>
<evidence type="ECO:0000313" key="1">
    <source>
        <dbReference type="EMBL" id="KAK4025012.1"/>
    </source>
</evidence>
<dbReference type="Proteomes" id="UP001234178">
    <property type="component" value="Unassembled WGS sequence"/>
</dbReference>
<comment type="caution">
    <text evidence="1">The sequence shown here is derived from an EMBL/GenBank/DDBJ whole genome shotgun (WGS) entry which is preliminary data.</text>
</comment>
<accession>A0ABR0AIR4</accession>
<dbReference type="EMBL" id="JAOYFB010000037">
    <property type="protein sequence ID" value="KAK4025012.1"/>
    <property type="molecule type" value="Genomic_DNA"/>
</dbReference>
<evidence type="ECO:0000313" key="2">
    <source>
        <dbReference type="Proteomes" id="UP001234178"/>
    </source>
</evidence>
<keyword evidence="2" id="KW-1185">Reference proteome</keyword>
<protein>
    <submittedName>
        <fullName evidence="1">Uncharacterized protein</fullName>
    </submittedName>
</protein>
<reference evidence="1 2" key="1">
    <citation type="journal article" date="2023" name="Nucleic Acids Res.">
        <title>The hologenome of Daphnia magna reveals possible DNA methylation and microbiome-mediated evolution of the host genome.</title>
        <authorList>
            <person name="Chaturvedi A."/>
            <person name="Li X."/>
            <person name="Dhandapani V."/>
            <person name="Marshall H."/>
            <person name="Kissane S."/>
            <person name="Cuenca-Cambronero M."/>
            <person name="Asole G."/>
            <person name="Calvet F."/>
            <person name="Ruiz-Romero M."/>
            <person name="Marangio P."/>
            <person name="Guigo R."/>
            <person name="Rago D."/>
            <person name="Mirbahai L."/>
            <person name="Eastwood N."/>
            <person name="Colbourne J.K."/>
            <person name="Zhou J."/>
            <person name="Mallon E."/>
            <person name="Orsini L."/>
        </authorList>
    </citation>
    <scope>NUCLEOTIDE SEQUENCE [LARGE SCALE GENOMIC DNA]</scope>
    <source>
        <strain evidence="1">LRV0_1</strain>
    </source>
</reference>
<organism evidence="1 2">
    <name type="scientific">Daphnia magna</name>
    <dbReference type="NCBI Taxonomy" id="35525"/>
    <lineage>
        <taxon>Eukaryota</taxon>
        <taxon>Metazoa</taxon>
        <taxon>Ecdysozoa</taxon>
        <taxon>Arthropoda</taxon>
        <taxon>Crustacea</taxon>
        <taxon>Branchiopoda</taxon>
        <taxon>Diplostraca</taxon>
        <taxon>Cladocera</taxon>
        <taxon>Anomopoda</taxon>
        <taxon>Daphniidae</taxon>
        <taxon>Daphnia</taxon>
    </lineage>
</organism>
<proteinExistence type="predicted"/>